<name>A0ABP8I0J3_9BACT</name>
<dbReference type="InterPro" id="IPR005163">
    <property type="entry name" value="Tri_helical_YiiM-like"/>
</dbReference>
<dbReference type="InterPro" id="IPR052353">
    <property type="entry name" value="Benzoxazolinone_Detox_Enz"/>
</dbReference>
<reference evidence="4" key="1">
    <citation type="journal article" date="2019" name="Int. J. Syst. Evol. Microbiol.">
        <title>The Global Catalogue of Microorganisms (GCM) 10K type strain sequencing project: providing services to taxonomists for standard genome sequencing and annotation.</title>
        <authorList>
            <consortium name="The Broad Institute Genomics Platform"/>
            <consortium name="The Broad Institute Genome Sequencing Center for Infectious Disease"/>
            <person name="Wu L."/>
            <person name="Ma J."/>
        </authorList>
    </citation>
    <scope>NUCLEOTIDE SEQUENCE [LARGE SCALE GENOMIC DNA]</scope>
    <source>
        <strain evidence="4">JCM 17923</strain>
    </source>
</reference>
<dbReference type="PROSITE" id="PS51340">
    <property type="entry name" value="MOSC"/>
    <property type="match status" value="1"/>
</dbReference>
<dbReference type="Proteomes" id="UP001501153">
    <property type="component" value="Unassembled WGS sequence"/>
</dbReference>
<accession>A0ABP8I0J3</accession>
<dbReference type="Pfam" id="PF03475">
    <property type="entry name" value="YiiM_3-alpha"/>
    <property type="match status" value="1"/>
</dbReference>
<feature type="region of interest" description="Disordered" evidence="1">
    <location>
        <begin position="224"/>
        <end position="247"/>
    </location>
</feature>
<dbReference type="RefSeq" id="WP_345233449.1">
    <property type="nucleotide sequence ID" value="NZ_BAABGZ010000008.1"/>
</dbReference>
<keyword evidence="4" id="KW-1185">Reference proteome</keyword>
<dbReference type="PANTHER" id="PTHR30212">
    <property type="entry name" value="PROTEIN YIIM"/>
    <property type="match status" value="1"/>
</dbReference>
<proteinExistence type="predicted"/>
<evidence type="ECO:0000256" key="1">
    <source>
        <dbReference type="SAM" id="MobiDB-lite"/>
    </source>
</evidence>
<evidence type="ECO:0000313" key="4">
    <source>
        <dbReference type="Proteomes" id="UP001501153"/>
    </source>
</evidence>
<comment type="caution">
    <text evidence="3">The sequence shown here is derived from an EMBL/GenBank/DDBJ whole genome shotgun (WGS) entry which is preliminary data.</text>
</comment>
<organism evidence="3 4">
    <name type="scientific">Hymenobacter saemangeumensis</name>
    <dbReference type="NCBI Taxonomy" id="1084522"/>
    <lineage>
        <taxon>Bacteria</taxon>
        <taxon>Pseudomonadati</taxon>
        <taxon>Bacteroidota</taxon>
        <taxon>Cytophagia</taxon>
        <taxon>Cytophagales</taxon>
        <taxon>Hymenobacteraceae</taxon>
        <taxon>Hymenobacter</taxon>
    </lineage>
</organism>
<dbReference type="EMBL" id="BAABGZ010000008">
    <property type="protein sequence ID" value="GAA4348639.1"/>
    <property type="molecule type" value="Genomic_DNA"/>
</dbReference>
<gene>
    <name evidence="3" type="ORF">GCM10023185_04740</name>
</gene>
<sequence>MSYPPPLLSLPLTALQVGQPRALGEAGAANPMHRAWTTALFKEPVNTPLWLGDLNLSGDEQADQRNHGGPDQALCVYPGSHYAHWSRRLGQAMGPGSFGENLTLAGPWAEKDVCIGDIFLFGEATVQISQPRSPCWKIARRWQAPLLSQWLQESGYTGWYMRVLTPGQVSADDMLHLLARPHPEWPVTRANAAKYEQRHDRALVAELAACPALGQHWRRKLQGRLSGELPQNDDANRLQGPNAELGV</sequence>
<dbReference type="InterPro" id="IPR005302">
    <property type="entry name" value="MoCF_Sase_C"/>
</dbReference>
<protein>
    <submittedName>
        <fullName evidence="3">MOSC domain-containing protein</fullName>
    </submittedName>
</protein>
<evidence type="ECO:0000313" key="3">
    <source>
        <dbReference type="EMBL" id="GAA4348639.1"/>
    </source>
</evidence>
<dbReference type="Gene3D" id="2.40.33.20">
    <property type="entry name" value="PK beta-barrel domain-like"/>
    <property type="match status" value="1"/>
</dbReference>
<dbReference type="SUPFAM" id="SSF50800">
    <property type="entry name" value="PK beta-barrel domain-like"/>
    <property type="match status" value="1"/>
</dbReference>
<dbReference type="Pfam" id="PF03473">
    <property type="entry name" value="MOSC"/>
    <property type="match status" value="1"/>
</dbReference>
<dbReference type="InterPro" id="IPR011037">
    <property type="entry name" value="Pyrv_Knase-like_insert_dom_sf"/>
</dbReference>
<evidence type="ECO:0000259" key="2">
    <source>
        <dbReference type="PROSITE" id="PS51340"/>
    </source>
</evidence>
<dbReference type="PANTHER" id="PTHR30212:SF2">
    <property type="entry name" value="PROTEIN YIIM"/>
    <property type="match status" value="1"/>
</dbReference>
<feature type="domain" description="MOSC" evidence="2">
    <location>
        <begin position="43"/>
        <end position="178"/>
    </location>
</feature>